<keyword evidence="5 10" id="KW-1133">Transmembrane helix</keyword>
<evidence type="ECO:0000256" key="8">
    <source>
        <dbReference type="ARBA" id="ARBA00023209"/>
    </source>
</evidence>
<evidence type="ECO:0000313" key="13">
    <source>
        <dbReference type="EMBL" id="HFM98744.1"/>
    </source>
</evidence>
<dbReference type="Gene3D" id="3.30.1490.20">
    <property type="entry name" value="ATP-grasp fold, A domain"/>
    <property type="match status" value="1"/>
</dbReference>
<evidence type="ECO:0000256" key="1">
    <source>
        <dbReference type="ARBA" id="ARBA00022475"/>
    </source>
</evidence>
<dbReference type="InterPro" id="IPR002192">
    <property type="entry name" value="PPDK_AMP/ATP-bd"/>
</dbReference>
<dbReference type="Gene3D" id="3.30.470.20">
    <property type="entry name" value="ATP-grasp fold, B domain"/>
    <property type="match status" value="2"/>
</dbReference>
<evidence type="ECO:0000256" key="6">
    <source>
        <dbReference type="ARBA" id="ARBA00023098"/>
    </source>
</evidence>
<evidence type="ECO:0000256" key="9">
    <source>
        <dbReference type="ARBA" id="ARBA00023264"/>
    </source>
</evidence>
<evidence type="ECO:0000256" key="4">
    <source>
        <dbReference type="ARBA" id="ARBA00022692"/>
    </source>
</evidence>
<keyword evidence="13" id="KW-0418">Kinase</keyword>
<organism evidence="13">
    <name type="scientific">Oscillatoriales cyanobacterium SpSt-418</name>
    <dbReference type="NCBI Taxonomy" id="2282169"/>
    <lineage>
        <taxon>Bacteria</taxon>
        <taxon>Bacillati</taxon>
        <taxon>Cyanobacteriota</taxon>
        <taxon>Cyanophyceae</taxon>
        <taxon>Oscillatoriophycideae</taxon>
        <taxon>Oscillatoriales</taxon>
    </lineage>
</organism>
<dbReference type="GO" id="GO:0005524">
    <property type="term" value="F:ATP binding"/>
    <property type="evidence" value="ECO:0007669"/>
    <property type="project" value="InterPro"/>
</dbReference>
<evidence type="ECO:0000256" key="3">
    <source>
        <dbReference type="ARBA" id="ARBA00022679"/>
    </source>
</evidence>
<dbReference type="InterPro" id="IPR051549">
    <property type="entry name" value="PEP_Utilizing_Enz"/>
</dbReference>
<feature type="domain" description="PEP-utilising enzyme mobile" evidence="11">
    <location>
        <begin position="899"/>
        <end position="968"/>
    </location>
</feature>
<dbReference type="Gene3D" id="3.50.30.10">
    <property type="entry name" value="Phosphohistidine domain"/>
    <property type="match status" value="1"/>
</dbReference>
<evidence type="ECO:0000256" key="7">
    <source>
        <dbReference type="ARBA" id="ARBA00023136"/>
    </source>
</evidence>
<evidence type="ECO:0000259" key="11">
    <source>
        <dbReference type="Pfam" id="PF00391"/>
    </source>
</evidence>
<keyword evidence="13" id="KW-0670">Pyruvate</keyword>
<dbReference type="GO" id="GO:0016301">
    <property type="term" value="F:kinase activity"/>
    <property type="evidence" value="ECO:0007669"/>
    <property type="project" value="UniProtKB-KW"/>
</dbReference>
<name>A0A7C3KE73_9CYAN</name>
<dbReference type="GO" id="GO:0008654">
    <property type="term" value="P:phospholipid biosynthetic process"/>
    <property type="evidence" value="ECO:0007669"/>
    <property type="project" value="UniProtKB-KW"/>
</dbReference>
<dbReference type="SUPFAM" id="SSF56059">
    <property type="entry name" value="Glutathione synthetase ATP-binding domain-like"/>
    <property type="match status" value="1"/>
</dbReference>
<feature type="transmembrane region" description="Helical" evidence="10">
    <location>
        <begin position="58"/>
        <end position="77"/>
    </location>
</feature>
<evidence type="ECO:0000259" key="12">
    <source>
        <dbReference type="Pfam" id="PF01326"/>
    </source>
</evidence>
<dbReference type="Pfam" id="PF00391">
    <property type="entry name" value="PEP-utilizers"/>
    <property type="match status" value="1"/>
</dbReference>
<dbReference type="AlphaFoldDB" id="A0A7C3KE73"/>
<feature type="transmembrane region" description="Helical" evidence="10">
    <location>
        <begin position="121"/>
        <end position="137"/>
    </location>
</feature>
<keyword evidence="2" id="KW-0444">Lipid biosynthesis</keyword>
<keyword evidence="1" id="KW-1003">Cell membrane</keyword>
<dbReference type="InterPro" id="IPR036637">
    <property type="entry name" value="Phosphohistidine_dom_sf"/>
</dbReference>
<gene>
    <name evidence="13" type="ORF">ENR64_13505</name>
</gene>
<reference evidence="13" key="1">
    <citation type="journal article" date="2020" name="mSystems">
        <title>Genome- and Community-Level Interaction Insights into Carbon Utilization and Element Cycling Functions of Hydrothermarchaeota in Hydrothermal Sediment.</title>
        <authorList>
            <person name="Zhou Z."/>
            <person name="Liu Y."/>
            <person name="Xu W."/>
            <person name="Pan J."/>
            <person name="Luo Z.H."/>
            <person name="Li M."/>
        </authorList>
    </citation>
    <scope>NUCLEOTIDE SEQUENCE [LARGE SCALE GENOMIC DNA]</scope>
    <source>
        <strain evidence="13">SpSt-418</strain>
    </source>
</reference>
<dbReference type="InterPro" id="IPR008279">
    <property type="entry name" value="PEP-util_enz_mobile_dom"/>
</dbReference>
<dbReference type="InterPro" id="IPR013815">
    <property type="entry name" value="ATP_grasp_subdomain_1"/>
</dbReference>
<keyword evidence="3" id="KW-0808">Transferase</keyword>
<dbReference type="GO" id="GO:0043772">
    <property type="term" value="F:acyl-phosphate glycerol-3-phosphate acyltransferase activity"/>
    <property type="evidence" value="ECO:0007669"/>
    <property type="project" value="InterPro"/>
</dbReference>
<keyword evidence="9" id="KW-1208">Phospholipid metabolism</keyword>
<keyword evidence="6" id="KW-0443">Lipid metabolism</keyword>
<dbReference type="GO" id="GO:0005886">
    <property type="term" value="C:plasma membrane"/>
    <property type="evidence" value="ECO:0007669"/>
    <property type="project" value="InterPro"/>
</dbReference>
<accession>A0A7C3KE73</accession>
<dbReference type="InterPro" id="IPR003811">
    <property type="entry name" value="G3P_acylTferase_PlsY"/>
</dbReference>
<keyword evidence="8" id="KW-0594">Phospholipid biosynthesis</keyword>
<dbReference type="PANTHER" id="PTHR43615">
    <property type="entry name" value="PHOSPHOENOLPYRUVATE SYNTHASE-RELATED"/>
    <property type="match status" value="1"/>
</dbReference>
<evidence type="ECO:0000256" key="5">
    <source>
        <dbReference type="ARBA" id="ARBA00022989"/>
    </source>
</evidence>
<dbReference type="PANTHER" id="PTHR43615:SF1">
    <property type="entry name" value="PPDK_N DOMAIN-CONTAINING PROTEIN"/>
    <property type="match status" value="1"/>
</dbReference>
<evidence type="ECO:0000256" key="10">
    <source>
        <dbReference type="SAM" id="Phobius"/>
    </source>
</evidence>
<dbReference type="SMART" id="SM01207">
    <property type="entry name" value="G3P_acyltransf"/>
    <property type="match status" value="1"/>
</dbReference>
<keyword evidence="7 10" id="KW-0472">Membrane</keyword>
<sequence>MVLKQVFGALLLFIVCPLLGGLPIIDWSTRLLTGKRLRQLGTGNVSVSAAFFHGGKPAGIVAALSEAAKGAIAVLLARSFFPNDPVWELIALIALIMGRYWVGAGAGTTNLIWGYTVHDPISAGFVFLIGGIGFTILREPQLGRFSVLVLFPLMTALRHSSDRPLILAAIALAALMAWIYQKIPDDLTLDSQAAQAGSRKVFKFFRGDRGIATLNQALTGAKVGQKAARLSELRQLGYPVPEGWVLLPGDDPTPLIEQLEPSPAHPFVVRSSALDEDAEGGSAAGIYDSFLDLTNRDALRSAINRCFESYDNPRAIAYRRDRQLREQAMAVLIQPQIRSVFSGVAFSRDPITRQGEAVLVEALPGSASRVVSGQVTPERYRLWIREGSVTATSDWRLPADLKLPMEGSEGDVPAALIQQVAYLARQIEQQYRGVPQDIEWSYDGQQLWLLQARPITTLLPIWTRKIAAEVIPGFIQPLTWSINRPLTCGVWGDLFTIVLGEQSQGLDFKATATLHHSVAYFNASLLGEIFLRMGLPPDSLEFLTRGAKFSKPPLLSTARNVPGLLRLVQREFALEKDFARDDRRQFTPFLAELAQKPADSLSAIALGQRIDMILSQLNKATYYSILAPLSAALRTAIFKVPERAIDASATPEVAVVRSLQNLAQQAKAHLPSAFEQETLTPDLVHRLFKELQQTTGGQSIVQQFDQILQQYGYLSEVGTDIAVPTWREEPMPVQTLFVQFCIQAIAEPPAATSSPAPRKVQSRFTLKGRVTEVYSRLLAELRWSFLALERQWLDRGWLRQPGDIFLLEYDEVRQLIESDASDVNPFEERIEQRRQQLERDRQAQTIPYLVYGNAPPMLKTTISRAAVQQKIQGIAASPGLIEGEVKVARSLTDAAHVNAQTILVVPYTDSGWAAILARVGGLISEVGGQLSHGAIVAREYQIPAVMDIPNATQLFHDGQRVRLDGETGVIEVLAAE</sequence>
<evidence type="ECO:0000256" key="2">
    <source>
        <dbReference type="ARBA" id="ARBA00022516"/>
    </source>
</evidence>
<dbReference type="EMBL" id="DSRU01000197">
    <property type="protein sequence ID" value="HFM98744.1"/>
    <property type="molecule type" value="Genomic_DNA"/>
</dbReference>
<protein>
    <submittedName>
        <fullName evidence="13">Pyruvate phosphate dikinase PEP/pyruvate-binding protein</fullName>
    </submittedName>
</protein>
<feature type="transmembrane region" description="Helical" evidence="10">
    <location>
        <begin position="89"/>
        <end position="115"/>
    </location>
</feature>
<feature type="transmembrane region" description="Helical" evidence="10">
    <location>
        <begin position="164"/>
        <end position="181"/>
    </location>
</feature>
<keyword evidence="4 10" id="KW-0812">Transmembrane</keyword>
<dbReference type="SUPFAM" id="SSF52009">
    <property type="entry name" value="Phosphohistidine domain"/>
    <property type="match status" value="1"/>
</dbReference>
<feature type="domain" description="Pyruvate phosphate dikinase AMP/ATP-binding" evidence="12">
    <location>
        <begin position="265"/>
        <end position="458"/>
    </location>
</feature>
<comment type="caution">
    <text evidence="13">The sequence shown here is derived from an EMBL/GenBank/DDBJ whole genome shotgun (WGS) entry which is preliminary data.</text>
</comment>
<proteinExistence type="predicted"/>
<dbReference type="Pfam" id="PF02660">
    <property type="entry name" value="G3P_acyltransf"/>
    <property type="match status" value="1"/>
</dbReference>
<dbReference type="Pfam" id="PF01326">
    <property type="entry name" value="PPDK_N"/>
    <property type="match status" value="1"/>
</dbReference>